<reference evidence="7" key="1">
    <citation type="submission" date="2023-03" db="EMBL/GenBank/DDBJ databases">
        <authorList>
            <person name="Julca I."/>
        </authorList>
    </citation>
    <scope>NUCLEOTIDE SEQUENCE</scope>
</reference>
<evidence type="ECO:0000256" key="5">
    <source>
        <dbReference type="SAM" id="MobiDB-lite"/>
    </source>
</evidence>
<evidence type="ECO:0000313" key="8">
    <source>
        <dbReference type="Proteomes" id="UP001161247"/>
    </source>
</evidence>
<evidence type="ECO:0000256" key="3">
    <source>
        <dbReference type="ARBA" id="ARBA00023187"/>
    </source>
</evidence>
<dbReference type="PANTHER" id="PTHR23139">
    <property type="entry name" value="RNA-BINDING PROTEIN"/>
    <property type="match status" value="1"/>
</dbReference>
<dbReference type="GO" id="GO:0003723">
    <property type="term" value="F:RNA binding"/>
    <property type="evidence" value="ECO:0007669"/>
    <property type="project" value="UniProtKB-UniRule"/>
</dbReference>
<evidence type="ECO:0000259" key="6">
    <source>
        <dbReference type="PROSITE" id="PS50102"/>
    </source>
</evidence>
<keyword evidence="3" id="KW-0508">mRNA splicing</keyword>
<feature type="compositionally biased region" description="Basic and acidic residues" evidence="5">
    <location>
        <begin position="191"/>
        <end position="307"/>
    </location>
</feature>
<dbReference type="InterPro" id="IPR012677">
    <property type="entry name" value="Nucleotide-bd_a/b_plait_sf"/>
</dbReference>
<proteinExistence type="predicted"/>
<dbReference type="InterPro" id="IPR000504">
    <property type="entry name" value="RRM_dom"/>
</dbReference>
<feature type="compositionally biased region" description="Low complexity" evidence="5">
    <location>
        <begin position="127"/>
        <end position="136"/>
    </location>
</feature>
<dbReference type="Proteomes" id="UP001161247">
    <property type="component" value="Chromosome 9"/>
</dbReference>
<dbReference type="GO" id="GO:0008380">
    <property type="term" value="P:RNA splicing"/>
    <property type="evidence" value="ECO:0007669"/>
    <property type="project" value="UniProtKB-KW"/>
</dbReference>
<keyword evidence="8" id="KW-1185">Reference proteome</keyword>
<dbReference type="PROSITE" id="PS50102">
    <property type="entry name" value="RRM"/>
    <property type="match status" value="2"/>
</dbReference>
<organism evidence="7 8">
    <name type="scientific">Oldenlandia corymbosa var. corymbosa</name>
    <dbReference type="NCBI Taxonomy" id="529605"/>
    <lineage>
        <taxon>Eukaryota</taxon>
        <taxon>Viridiplantae</taxon>
        <taxon>Streptophyta</taxon>
        <taxon>Embryophyta</taxon>
        <taxon>Tracheophyta</taxon>
        <taxon>Spermatophyta</taxon>
        <taxon>Magnoliopsida</taxon>
        <taxon>eudicotyledons</taxon>
        <taxon>Gunneridae</taxon>
        <taxon>Pentapetalae</taxon>
        <taxon>asterids</taxon>
        <taxon>lamiids</taxon>
        <taxon>Gentianales</taxon>
        <taxon>Rubiaceae</taxon>
        <taxon>Rubioideae</taxon>
        <taxon>Spermacoceae</taxon>
        <taxon>Hedyotis-Oldenlandia complex</taxon>
        <taxon>Oldenlandia</taxon>
    </lineage>
</organism>
<evidence type="ECO:0000313" key="7">
    <source>
        <dbReference type="EMBL" id="CAI9118107.1"/>
    </source>
</evidence>
<feature type="domain" description="RRM" evidence="6">
    <location>
        <begin position="472"/>
        <end position="555"/>
    </location>
</feature>
<feature type="compositionally biased region" description="Basic and acidic residues" evidence="5">
    <location>
        <begin position="390"/>
        <end position="407"/>
    </location>
</feature>
<dbReference type="FunFam" id="3.30.70.330:FF:000879">
    <property type="entry name" value="Splicing factor U2af large subunit A"/>
    <property type="match status" value="1"/>
</dbReference>
<gene>
    <name evidence="7" type="ORF">OLC1_LOCUS24061</name>
</gene>
<keyword evidence="1" id="KW-0507">mRNA processing</keyword>
<feature type="compositionally biased region" description="Basic and acidic residues" evidence="5">
    <location>
        <begin position="137"/>
        <end position="170"/>
    </location>
</feature>
<evidence type="ECO:0000256" key="2">
    <source>
        <dbReference type="ARBA" id="ARBA00022884"/>
    </source>
</evidence>
<sequence>MSRSSHHKLKYQIKSEVSLVHCNEGTSARTRPFSFEDIMLRRKSKKAGELHGALGDSETRDFNIETSLDVSETDADRNCQSFGGGSRSPTEDLGRFSSKSRELNLHGVEQGKLEKQKDKSREEQNLKTKSNTTLTKDLSRKDTPRGKANRDVQNRKRSDRTDEDFRDKSGQKRFRDRSRNEISGGKTHGKSVNERVDKQGIDGDNKRIYSRGRDIDQSRHEYENEPNKKKASDRTDKYADTGRRVLDEDSRRKHQVEGKEKTRNSHVSEHDMHKSSEVLERKETGPSINHHEESRRKRRSGSREHNKDRSRRSSSLSPRTRKRMSLSDKSYSSKDKYQKQHFDTERRISSNGSDGNQRRYCGSSSGLGGYSPRKRKTEAAAKTPSPANRSPEHRTAGWDHPATRKEGGINSSSASDVQSASQAAKGYGANLASMILDTSVVVKPGLNLQYTPSSQINAIDSIQLTQATRPLRRLYVENLPSTASEKTVLECVNNFLLSSGVNHIKGTLPCISCMINKEKNQALLEFLTPEDASAALSMDGKLFCGSLLKIRRPKDFIEPTTAVHANTVNETHSISDKVEDTSHKIFIGGISKLISSKMLMKIAESFGSLKAFHFVHNEGIDVHYAFLEYVDHLITQKACAGLNGLKLGGQVLTVVQATPDIPSLEDVDRRPFYGIPEHAKPLLKSPTPVLKLKNMLDSEGISMMSETELEEIIEDVKLECARFGTVKAVDVVKSVNDCINGKASATIVSGVADVNHKYNSEMGQESSTHDLVKDNVSKPYNCITQDVGVDEADKRCVISGFDPIISDKTLISFKESDDTNKTSFSNNSIASVKLMDNVLEDQNQSTEGDRDENKTETACKEIGDLCSRRHTNELETSTAQLVDNGDVPDVRPAESSEMQNNLATAERSASEGVGRSRASELDAHHACQGQNKEQDSFEVGCVLVEFKREESSCIAAHCLHGRLYDDRIVTVEYVDPDLYHRRFPKQV</sequence>
<dbReference type="SUPFAM" id="SSF54928">
    <property type="entry name" value="RNA-binding domain, RBD"/>
    <property type="match status" value="3"/>
</dbReference>
<evidence type="ECO:0000256" key="4">
    <source>
        <dbReference type="PROSITE-ProRule" id="PRU00176"/>
    </source>
</evidence>
<accession>A0AAV1EEF5</accession>
<dbReference type="SMART" id="SM00360">
    <property type="entry name" value="RRM"/>
    <property type="match status" value="2"/>
</dbReference>
<feature type="region of interest" description="Disordered" evidence="5">
    <location>
        <begin position="68"/>
        <end position="417"/>
    </location>
</feature>
<dbReference type="Pfam" id="PF00076">
    <property type="entry name" value="RRM_1"/>
    <property type="match status" value="1"/>
</dbReference>
<keyword evidence="2 4" id="KW-0694">RNA-binding</keyword>
<dbReference type="GO" id="GO:0006397">
    <property type="term" value="P:mRNA processing"/>
    <property type="evidence" value="ECO:0007669"/>
    <property type="project" value="UniProtKB-KW"/>
</dbReference>
<protein>
    <submittedName>
        <fullName evidence="7">OLC1v1019627C3</fullName>
    </submittedName>
</protein>
<feature type="domain" description="RRM" evidence="6">
    <location>
        <begin position="583"/>
        <end position="659"/>
    </location>
</feature>
<evidence type="ECO:0000256" key="1">
    <source>
        <dbReference type="ARBA" id="ARBA00022664"/>
    </source>
</evidence>
<dbReference type="AlphaFoldDB" id="A0AAV1EEF5"/>
<dbReference type="Gene3D" id="3.30.70.330">
    <property type="match status" value="4"/>
</dbReference>
<feature type="region of interest" description="Disordered" evidence="5">
    <location>
        <begin position="876"/>
        <end position="912"/>
    </location>
</feature>
<feature type="compositionally biased region" description="Basic and acidic residues" evidence="5">
    <location>
        <begin position="331"/>
        <end position="348"/>
    </location>
</feature>
<dbReference type="InterPro" id="IPR035979">
    <property type="entry name" value="RBD_domain_sf"/>
</dbReference>
<feature type="compositionally biased region" description="Basic and acidic residues" evidence="5">
    <location>
        <begin position="89"/>
        <end position="126"/>
    </location>
</feature>
<dbReference type="EMBL" id="OX459126">
    <property type="protein sequence ID" value="CAI9118107.1"/>
    <property type="molecule type" value="Genomic_DNA"/>
</dbReference>
<name>A0AAV1EEF5_OLDCO</name>